<feature type="region of interest" description="Disordered" evidence="1">
    <location>
        <begin position="60"/>
        <end position="95"/>
    </location>
</feature>
<accession>A0A0L0ND94</accession>
<dbReference type="EMBL" id="LFRF01000008">
    <property type="protein sequence ID" value="KND91720.1"/>
    <property type="molecule type" value="Genomic_DNA"/>
</dbReference>
<evidence type="ECO:0000313" key="3">
    <source>
        <dbReference type="Proteomes" id="UP000036947"/>
    </source>
</evidence>
<proteinExistence type="predicted"/>
<evidence type="ECO:0000313" key="2">
    <source>
        <dbReference type="EMBL" id="KND91720.1"/>
    </source>
</evidence>
<sequence length="245" mass="25885">MWIGSDARGEFAAVIVSRGRAHAEQPTRRPAPSGDGEMGEGLVLRPRTGSSAPLAWKRAKAPGASANGRLVHSQSVPGLPRLPLTRSRGAEPGSEVPLVPVEADGHGQGGDLMSVSPTPAGRACGGCAHGVREQRLEEQAHHQEPTALAGQWLGSAQVHYKQNNTAPEASRRVVGWGGRGFPRSCGGTDYYSVPRYETHVLFGADGKEPWRACERRVLSPCVLTVSDPPGALRTLRLRVASGGLC</sequence>
<dbReference type="AlphaFoldDB" id="A0A0L0ND94"/>
<protein>
    <submittedName>
        <fullName evidence="2">Uncharacterized protein</fullName>
    </submittedName>
</protein>
<keyword evidence="3" id="KW-1185">Reference proteome</keyword>
<feature type="region of interest" description="Disordered" evidence="1">
    <location>
        <begin position="18"/>
        <end position="47"/>
    </location>
</feature>
<organism evidence="2 3">
    <name type="scientific">Tolypocladium ophioglossoides (strain CBS 100239)</name>
    <name type="common">Snaketongue truffleclub</name>
    <name type="synonym">Elaphocordyceps ophioglossoides</name>
    <dbReference type="NCBI Taxonomy" id="1163406"/>
    <lineage>
        <taxon>Eukaryota</taxon>
        <taxon>Fungi</taxon>
        <taxon>Dikarya</taxon>
        <taxon>Ascomycota</taxon>
        <taxon>Pezizomycotina</taxon>
        <taxon>Sordariomycetes</taxon>
        <taxon>Hypocreomycetidae</taxon>
        <taxon>Hypocreales</taxon>
        <taxon>Ophiocordycipitaceae</taxon>
        <taxon>Tolypocladium</taxon>
    </lineage>
</organism>
<dbReference type="Proteomes" id="UP000036947">
    <property type="component" value="Unassembled WGS sequence"/>
</dbReference>
<evidence type="ECO:0000256" key="1">
    <source>
        <dbReference type="SAM" id="MobiDB-lite"/>
    </source>
</evidence>
<comment type="caution">
    <text evidence="2">The sequence shown here is derived from an EMBL/GenBank/DDBJ whole genome shotgun (WGS) entry which is preliminary data.</text>
</comment>
<reference evidence="2" key="1">
    <citation type="journal article" date="2015" name="BMC Genomics">
        <title>The genome of the truffle-parasite Tolypocladium ophioglossoides and the evolution of antifungal peptaibiotics.</title>
        <authorList>
            <person name="Quandt C.A."/>
            <person name="Bushley K.E."/>
            <person name="Spatafora J.W."/>
        </authorList>
    </citation>
    <scope>NUCLEOTIDE SEQUENCE [LARGE SCALE GENOMIC DNA]</scope>
    <source>
        <strain evidence="2">CBS 100239</strain>
    </source>
</reference>
<gene>
    <name evidence="2" type="ORF">TOPH_03664</name>
</gene>
<name>A0A0L0ND94_TOLOC</name>